<dbReference type="RefSeq" id="WP_204949207.1">
    <property type="nucleotide sequence ID" value="NZ_BSFF01000002.1"/>
</dbReference>
<reference evidence="1" key="3">
    <citation type="submission" date="2023-01" db="EMBL/GenBank/DDBJ databases">
        <authorList>
            <person name="Sun Q."/>
            <person name="Evtushenko L."/>
        </authorList>
    </citation>
    <scope>NUCLEOTIDE SEQUENCE</scope>
    <source>
        <strain evidence="1">VKM B-1606</strain>
    </source>
</reference>
<evidence type="ECO:0000313" key="4">
    <source>
        <dbReference type="Proteomes" id="UP001143400"/>
    </source>
</evidence>
<organism evidence="1 4">
    <name type="scientific">Methylopila capsulata</name>
    <dbReference type="NCBI Taxonomy" id="61654"/>
    <lineage>
        <taxon>Bacteria</taxon>
        <taxon>Pseudomonadati</taxon>
        <taxon>Pseudomonadota</taxon>
        <taxon>Alphaproteobacteria</taxon>
        <taxon>Hyphomicrobiales</taxon>
        <taxon>Methylopilaceae</taxon>
        <taxon>Methylopila</taxon>
    </lineage>
</organism>
<accession>A0A9W6ITA6</accession>
<dbReference type="AlphaFoldDB" id="A0A9W6ITA6"/>
<keyword evidence="3" id="KW-1185">Reference proteome</keyword>
<evidence type="ECO:0000313" key="1">
    <source>
        <dbReference type="EMBL" id="GLK56131.1"/>
    </source>
</evidence>
<reference evidence="1" key="1">
    <citation type="journal article" date="2014" name="Int. J. Syst. Evol. Microbiol.">
        <title>Complete genome sequence of Corynebacterium casei LMG S-19264T (=DSM 44701T), isolated from a smear-ripened cheese.</title>
        <authorList>
            <consortium name="US DOE Joint Genome Institute (JGI-PGF)"/>
            <person name="Walter F."/>
            <person name="Albersmeier A."/>
            <person name="Kalinowski J."/>
            <person name="Ruckert C."/>
        </authorList>
    </citation>
    <scope>NUCLEOTIDE SEQUENCE</scope>
    <source>
        <strain evidence="1">VKM B-1606</strain>
    </source>
</reference>
<evidence type="ECO:0000313" key="2">
    <source>
        <dbReference type="EMBL" id="MBM7850836.1"/>
    </source>
</evidence>
<dbReference type="EMBL" id="BSFF01000002">
    <property type="protein sequence ID" value="GLK56131.1"/>
    <property type="molecule type" value="Genomic_DNA"/>
</dbReference>
<reference evidence="2 3" key="2">
    <citation type="submission" date="2021-01" db="EMBL/GenBank/DDBJ databases">
        <title>Genomic Encyclopedia of Type Strains, Phase IV (KMG-IV): sequencing the most valuable type-strain genomes for metagenomic binning, comparative biology and taxonomic classification.</title>
        <authorList>
            <person name="Goeker M."/>
        </authorList>
    </citation>
    <scope>NUCLEOTIDE SEQUENCE [LARGE SCALE GENOMIC DNA]</scope>
    <source>
        <strain evidence="2 3">DSM 6130</strain>
    </source>
</reference>
<dbReference type="Proteomes" id="UP000758856">
    <property type="component" value="Unassembled WGS sequence"/>
</dbReference>
<comment type="caution">
    <text evidence="1">The sequence shown here is derived from an EMBL/GenBank/DDBJ whole genome shotgun (WGS) entry which is preliminary data.</text>
</comment>
<dbReference type="EMBL" id="JAFBCY010000001">
    <property type="protein sequence ID" value="MBM7850836.1"/>
    <property type="molecule type" value="Genomic_DNA"/>
</dbReference>
<protein>
    <submittedName>
        <fullName evidence="2">GH15 family glucan-1,4-alpha-glucosidase</fullName>
    </submittedName>
</protein>
<gene>
    <name evidence="1" type="ORF">GCM10008170_21500</name>
    <name evidence="2" type="ORF">JOD31_001048</name>
</gene>
<sequence>MIVAFIPLEELWDDHGTFGTRERHLKATEIRGLLKAGPMRFVEAEIGAALRWTEQAGCFALWRSVQDHIADPEGFSLDDFADGRALVASQWAGRDGERLILFEVHH</sequence>
<evidence type="ECO:0000313" key="3">
    <source>
        <dbReference type="Proteomes" id="UP000758856"/>
    </source>
</evidence>
<proteinExistence type="predicted"/>
<dbReference type="Proteomes" id="UP001143400">
    <property type="component" value="Unassembled WGS sequence"/>
</dbReference>
<name>A0A9W6ITA6_9HYPH</name>